<keyword evidence="3" id="KW-1185">Reference proteome</keyword>
<dbReference type="AlphaFoldDB" id="A0AAW1Y3L1"/>
<name>A0AAW1Y3L1_RUBAR</name>
<gene>
    <name evidence="2" type="ORF">M0R45_008618</name>
</gene>
<evidence type="ECO:0000256" key="1">
    <source>
        <dbReference type="SAM" id="MobiDB-lite"/>
    </source>
</evidence>
<dbReference type="EMBL" id="JBEDUW010000002">
    <property type="protein sequence ID" value="KAK9942985.1"/>
    <property type="molecule type" value="Genomic_DNA"/>
</dbReference>
<evidence type="ECO:0000313" key="3">
    <source>
        <dbReference type="Proteomes" id="UP001457282"/>
    </source>
</evidence>
<protein>
    <submittedName>
        <fullName evidence="2">Uncharacterized protein</fullName>
    </submittedName>
</protein>
<evidence type="ECO:0000313" key="2">
    <source>
        <dbReference type="EMBL" id="KAK9942985.1"/>
    </source>
</evidence>
<dbReference type="Proteomes" id="UP001457282">
    <property type="component" value="Unassembled WGS sequence"/>
</dbReference>
<reference evidence="2 3" key="1">
    <citation type="journal article" date="2023" name="G3 (Bethesda)">
        <title>A chromosome-length genome assembly and annotation of blackberry (Rubus argutus, cv. 'Hillquist').</title>
        <authorList>
            <person name="Bruna T."/>
            <person name="Aryal R."/>
            <person name="Dudchenko O."/>
            <person name="Sargent D.J."/>
            <person name="Mead D."/>
            <person name="Buti M."/>
            <person name="Cavallini A."/>
            <person name="Hytonen T."/>
            <person name="Andres J."/>
            <person name="Pham M."/>
            <person name="Weisz D."/>
            <person name="Mascagni F."/>
            <person name="Usai G."/>
            <person name="Natali L."/>
            <person name="Bassil N."/>
            <person name="Fernandez G.E."/>
            <person name="Lomsadze A."/>
            <person name="Armour M."/>
            <person name="Olukolu B."/>
            <person name="Poorten T."/>
            <person name="Britton C."/>
            <person name="Davik J."/>
            <person name="Ashrafi H."/>
            <person name="Aiden E.L."/>
            <person name="Borodovsky M."/>
            <person name="Worthington M."/>
        </authorList>
    </citation>
    <scope>NUCLEOTIDE SEQUENCE [LARGE SCALE GENOMIC DNA]</scope>
    <source>
        <strain evidence="2">PI 553951</strain>
    </source>
</reference>
<proteinExistence type="predicted"/>
<feature type="region of interest" description="Disordered" evidence="1">
    <location>
        <begin position="1"/>
        <end position="39"/>
    </location>
</feature>
<comment type="caution">
    <text evidence="2">The sequence shown here is derived from an EMBL/GenBank/DDBJ whole genome shotgun (WGS) entry which is preliminary data.</text>
</comment>
<sequence>MPRRSSGGRSARPASRRAPAPAPVSQAPAPAQSERSRGIGSMIAEGMAFGGGSAIAHRAVEALMGPRVRTMINNQQNEK</sequence>
<feature type="compositionally biased region" description="Low complexity" evidence="1">
    <location>
        <begin position="1"/>
        <end position="33"/>
    </location>
</feature>
<organism evidence="2 3">
    <name type="scientific">Rubus argutus</name>
    <name type="common">Southern blackberry</name>
    <dbReference type="NCBI Taxonomy" id="59490"/>
    <lineage>
        <taxon>Eukaryota</taxon>
        <taxon>Viridiplantae</taxon>
        <taxon>Streptophyta</taxon>
        <taxon>Embryophyta</taxon>
        <taxon>Tracheophyta</taxon>
        <taxon>Spermatophyta</taxon>
        <taxon>Magnoliopsida</taxon>
        <taxon>eudicotyledons</taxon>
        <taxon>Gunneridae</taxon>
        <taxon>Pentapetalae</taxon>
        <taxon>rosids</taxon>
        <taxon>fabids</taxon>
        <taxon>Rosales</taxon>
        <taxon>Rosaceae</taxon>
        <taxon>Rosoideae</taxon>
        <taxon>Rosoideae incertae sedis</taxon>
        <taxon>Rubus</taxon>
    </lineage>
</organism>
<accession>A0AAW1Y3L1</accession>